<reference evidence="3 4" key="1">
    <citation type="submission" date="2022-06" db="EMBL/GenBank/DDBJ databases">
        <title>Genomic Encyclopedia of Archaeal and Bacterial Type Strains, Phase II (KMG-II): from individual species to whole genera.</title>
        <authorList>
            <person name="Goeker M."/>
        </authorList>
    </citation>
    <scope>NUCLEOTIDE SEQUENCE [LARGE SCALE GENOMIC DNA]</scope>
    <source>
        <strain evidence="3 4">DSM 44693</strain>
    </source>
</reference>
<dbReference type="EMBL" id="JAMTCJ010000004">
    <property type="protein sequence ID" value="MCP2177981.1"/>
    <property type="molecule type" value="Genomic_DNA"/>
</dbReference>
<evidence type="ECO:0000313" key="4">
    <source>
        <dbReference type="Proteomes" id="UP001206895"/>
    </source>
</evidence>
<dbReference type="InterPro" id="IPR037523">
    <property type="entry name" value="VOC_core"/>
</dbReference>
<gene>
    <name evidence="3" type="ORF">LX13_003822</name>
</gene>
<dbReference type="Proteomes" id="UP001206895">
    <property type="component" value="Unassembled WGS sequence"/>
</dbReference>
<dbReference type="CDD" id="cd06587">
    <property type="entry name" value="VOC"/>
    <property type="match status" value="1"/>
</dbReference>
<comment type="caution">
    <text evidence="3">The sequence shown here is derived from an EMBL/GenBank/DDBJ whole genome shotgun (WGS) entry which is preliminary data.</text>
</comment>
<keyword evidence="4" id="KW-1185">Reference proteome</keyword>
<dbReference type="RefSeq" id="WP_253662948.1">
    <property type="nucleotide sequence ID" value="NZ_BAAAJQ010000003.1"/>
</dbReference>
<feature type="domain" description="VOC" evidence="2">
    <location>
        <begin position="5"/>
        <end position="124"/>
    </location>
</feature>
<evidence type="ECO:0000259" key="2">
    <source>
        <dbReference type="PROSITE" id="PS51819"/>
    </source>
</evidence>
<evidence type="ECO:0000313" key="3">
    <source>
        <dbReference type="EMBL" id="MCP2177981.1"/>
    </source>
</evidence>
<accession>A0ABT1HJ58</accession>
<dbReference type="InterPro" id="IPR029068">
    <property type="entry name" value="Glyas_Bleomycin-R_OHBP_Dase"/>
</dbReference>
<protein>
    <submittedName>
        <fullName evidence="3">Glyoxalase-like domain-containing protein</fullName>
    </submittedName>
</protein>
<dbReference type="PANTHER" id="PTHR33993:SF5">
    <property type="entry name" value="GLYOXALASE"/>
    <property type="match status" value="1"/>
</dbReference>
<dbReference type="InterPro" id="IPR041581">
    <property type="entry name" value="Glyoxalase_6"/>
</dbReference>
<proteinExistence type="predicted"/>
<dbReference type="PROSITE" id="PS51819">
    <property type="entry name" value="VOC"/>
    <property type="match status" value="1"/>
</dbReference>
<dbReference type="InterPro" id="IPR052164">
    <property type="entry name" value="Anthracycline_SecMetBiosynth"/>
</dbReference>
<sequence>MPVLGVGGIFFRAQDPDALTAWYRDLLGVGAGCAAEGEGPSDEWSWRVAGGPLVFAPFGSDTDYWAADKQFMLNLRVSDLDGLLTRLSDAGVETAVDPGWDSPETGRFARTHDPEGNAIELWEPPAN</sequence>
<dbReference type="PANTHER" id="PTHR33993">
    <property type="entry name" value="GLYOXALASE-RELATED"/>
    <property type="match status" value="1"/>
</dbReference>
<name>A0ABT1HJ58_9NOCA</name>
<organism evidence="3 4">
    <name type="scientific">Williamsia maris</name>
    <dbReference type="NCBI Taxonomy" id="72806"/>
    <lineage>
        <taxon>Bacteria</taxon>
        <taxon>Bacillati</taxon>
        <taxon>Actinomycetota</taxon>
        <taxon>Actinomycetes</taxon>
        <taxon>Mycobacteriales</taxon>
        <taxon>Nocardiaceae</taxon>
        <taxon>Williamsia</taxon>
    </lineage>
</organism>
<feature type="region of interest" description="Disordered" evidence="1">
    <location>
        <begin position="94"/>
        <end position="116"/>
    </location>
</feature>
<evidence type="ECO:0000256" key="1">
    <source>
        <dbReference type="SAM" id="MobiDB-lite"/>
    </source>
</evidence>
<dbReference type="Gene3D" id="3.10.180.10">
    <property type="entry name" value="2,3-Dihydroxybiphenyl 1,2-Dioxygenase, domain 1"/>
    <property type="match status" value="1"/>
</dbReference>
<dbReference type="SUPFAM" id="SSF54593">
    <property type="entry name" value="Glyoxalase/Bleomycin resistance protein/Dihydroxybiphenyl dioxygenase"/>
    <property type="match status" value="1"/>
</dbReference>
<dbReference type="Pfam" id="PF18029">
    <property type="entry name" value="Glyoxalase_6"/>
    <property type="match status" value="1"/>
</dbReference>